<comment type="caution">
    <text evidence="2">The sequence shown here is derived from an EMBL/GenBank/DDBJ whole genome shotgun (WGS) entry which is preliminary data.</text>
</comment>
<feature type="signal peptide" evidence="1">
    <location>
        <begin position="1"/>
        <end position="23"/>
    </location>
</feature>
<evidence type="ECO:0000313" key="3">
    <source>
        <dbReference type="Proteomes" id="UP001282336"/>
    </source>
</evidence>
<dbReference type="RefSeq" id="WP_319629154.1">
    <property type="nucleotide sequence ID" value="NZ_JAWXRB010000004.1"/>
</dbReference>
<feature type="chain" id="PRO_5042487552" description="Lipoprotein" evidence="1">
    <location>
        <begin position="24"/>
        <end position="238"/>
    </location>
</feature>
<organism evidence="2 3">
    <name type="scientific">Scandinavium lactucae</name>
    <dbReference type="NCBI Taxonomy" id="3095028"/>
    <lineage>
        <taxon>Bacteria</taxon>
        <taxon>Pseudomonadati</taxon>
        <taxon>Pseudomonadota</taxon>
        <taxon>Gammaproteobacteria</taxon>
        <taxon>Enterobacterales</taxon>
        <taxon>Enterobacteriaceae</taxon>
        <taxon>Scandinavium</taxon>
    </lineage>
</organism>
<accession>A0AAJ2VV28</accession>
<evidence type="ECO:0000313" key="2">
    <source>
        <dbReference type="EMBL" id="MDX6032637.1"/>
    </source>
</evidence>
<dbReference type="Proteomes" id="UP001282336">
    <property type="component" value="Unassembled WGS sequence"/>
</dbReference>
<evidence type="ECO:0008006" key="4">
    <source>
        <dbReference type="Google" id="ProtNLM"/>
    </source>
</evidence>
<dbReference type="EMBL" id="JAWXRC010000029">
    <property type="protein sequence ID" value="MDX6032637.1"/>
    <property type="molecule type" value="Genomic_DNA"/>
</dbReference>
<evidence type="ECO:0000256" key="1">
    <source>
        <dbReference type="SAM" id="SignalP"/>
    </source>
</evidence>
<sequence>MLLKKIIMLTTLSLISISANSYATDCTAKICDGMKLPASSQKYVKKGYSDVEVKILNDNKYLFLSSENDVNKCSVIFEINNNEIDGSPFAGEDGKLCNVSSVNDHVISSYRDQGAWINDVYKIVSGKNWDLLFSDFCADCQQVKRVYYANGIRSHQELVSEGHDYSKRKPLNGIVLVQKSSLYSQPDEQGKLKAYLVKGDGFKLSDMTDDGSFYQIEYTTSSGKKMSYWIKSDDFELK</sequence>
<reference evidence="2" key="1">
    <citation type="submission" date="2023-11" db="EMBL/GenBank/DDBJ databases">
        <title>Scandinavium wanjuensis sp. nov., isolated from lettuce South Korea.</title>
        <authorList>
            <person name="Park J."/>
            <person name="Park S."/>
            <person name="Oh K.K."/>
            <person name="Cho G.S."/>
            <person name="Franz C.M.A.P."/>
        </authorList>
    </citation>
    <scope>NUCLEOTIDE SEQUENCE</scope>
    <source>
        <strain evidence="2">V105_12</strain>
    </source>
</reference>
<protein>
    <recommendedName>
        <fullName evidence="4">Lipoprotein</fullName>
    </recommendedName>
</protein>
<proteinExistence type="predicted"/>
<dbReference type="AlphaFoldDB" id="A0AAJ2VV28"/>
<name>A0AAJ2VV28_9ENTR</name>
<keyword evidence="1" id="KW-0732">Signal</keyword>
<gene>
    <name evidence="2" type="ORF">SIL20_14085</name>
</gene>